<dbReference type="OrthoDB" id="4045636at2759"/>
<dbReference type="InterPro" id="IPR024543">
    <property type="entry name" value="Atg19/Atg34_C"/>
</dbReference>
<keyword evidence="4" id="KW-1185">Reference proteome</keyword>
<proteinExistence type="predicted"/>
<keyword evidence="1" id="KW-0175">Coiled coil</keyword>
<dbReference type="AlphaFoldDB" id="A0A6C1EGI9"/>
<evidence type="ECO:0000313" key="4">
    <source>
        <dbReference type="Proteomes" id="UP000501346"/>
    </source>
</evidence>
<organism evidence="3 4">
    <name type="scientific">Saccharomyces pastorianus</name>
    <name type="common">Lager yeast</name>
    <name type="synonym">Saccharomyces cerevisiae x Saccharomyces eubayanus</name>
    <dbReference type="NCBI Taxonomy" id="27292"/>
    <lineage>
        <taxon>Eukaryota</taxon>
        <taxon>Fungi</taxon>
        <taxon>Dikarya</taxon>
        <taxon>Ascomycota</taxon>
        <taxon>Saccharomycotina</taxon>
        <taxon>Saccharomycetes</taxon>
        <taxon>Saccharomycetales</taxon>
        <taxon>Saccharomycetaceae</taxon>
        <taxon>Saccharomyces</taxon>
    </lineage>
</organism>
<keyword evidence="3" id="KW-0675">Receptor</keyword>
<sequence length="422" mass="48017">MTTPKGHLLTVCDEHNRLNLIMPSLDADAIFECMGQCSMLNDATRSKHLFWQPSNKSNVRILLNGQDYGHLFKHLQSQIHCTIYIGEETLKKYGLTITTYFDNFLDKRVSGEKENSSIVYNHETATSSEAKSSEATTTESTAGVIVPRECLNSFTEQLSRLEESLNKMELEQKATTTTILASGEPDYKISGTIDIPEDKPELVHFFTQLKTVKQLEDVFQRYHSYKNLLDTFGGKMENINNFLQQETVICQDPEPRSDRSLQVTMNHRDSSLYFQLYNNTTSILAGNCKFNFTGGDHTPVTRTIDMGPHEIGIKERKEFRYFPYTPELMTASTIEIENEYGEVIFVGKRGPSPRVDLKPPTRLSAESLQASQEPFYDFRIGRLPELDDSSIISTSISLSCDDEDDENRTISTFAKVLTWEEL</sequence>
<evidence type="ECO:0000259" key="2">
    <source>
        <dbReference type="Pfam" id="PF12744"/>
    </source>
</evidence>
<accession>A0A6C1EGI9</accession>
<reference evidence="3 4" key="1">
    <citation type="journal article" date="2019" name="BMC Genomics">
        <title>Chromosome level assembly and comparative genome analysis confirm lager-brewing yeasts originated from a single hybridization.</title>
        <authorList>
            <person name="Salazar A.N."/>
            <person name="Gorter de Vries A.R."/>
            <person name="van den Broek M."/>
            <person name="Brouwers N."/>
            <person name="de la Torre Cortes P."/>
            <person name="Kuijpers N.G.A."/>
            <person name="Daran J.G."/>
            <person name="Abeel T."/>
        </authorList>
    </citation>
    <scope>NUCLEOTIDE SEQUENCE [LARGE SCALE GENOMIC DNA]</scope>
    <source>
        <strain evidence="3 4">CBS 1483</strain>
    </source>
</reference>
<evidence type="ECO:0000256" key="1">
    <source>
        <dbReference type="SAM" id="Coils"/>
    </source>
</evidence>
<gene>
    <name evidence="3" type="primary">ATG19_2</name>
    <name evidence="3" type="ORF">GRS66_010604</name>
</gene>
<feature type="domain" description="Autophagy protein Atg19/Atg34 C-terminal" evidence="2">
    <location>
        <begin position="193"/>
        <end position="421"/>
    </location>
</feature>
<evidence type="ECO:0000313" key="3">
    <source>
        <dbReference type="EMBL" id="QID87910.1"/>
    </source>
</evidence>
<dbReference type="Pfam" id="PF12744">
    <property type="entry name" value="ATG19"/>
    <property type="match status" value="1"/>
</dbReference>
<dbReference type="Proteomes" id="UP000501346">
    <property type="component" value="Chromosome SeXV-SeVIII"/>
</dbReference>
<name>A0A6C1EGI9_SACPS</name>
<protein>
    <submittedName>
        <fullName evidence="3">Receptor for biosynthetic cytoplasm to vacuole targeting</fullName>
    </submittedName>
</protein>
<dbReference type="Gene3D" id="2.60.40.2830">
    <property type="match status" value="1"/>
</dbReference>
<dbReference type="CDD" id="cd12213">
    <property type="entry name" value="ABD"/>
    <property type="match status" value="1"/>
</dbReference>
<dbReference type="EMBL" id="CP049012">
    <property type="protein sequence ID" value="QID87910.1"/>
    <property type="molecule type" value="Genomic_DNA"/>
</dbReference>
<feature type="coiled-coil region" evidence="1">
    <location>
        <begin position="151"/>
        <end position="178"/>
    </location>
</feature>